<accession>A0ACC0BYP9</accession>
<name>A0ACC0BYP9_CATRO</name>
<proteinExistence type="predicted"/>
<gene>
    <name evidence="1" type="ORF">M9H77_08778</name>
</gene>
<evidence type="ECO:0000313" key="1">
    <source>
        <dbReference type="EMBL" id="KAI5677828.1"/>
    </source>
</evidence>
<dbReference type="EMBL" id="CM044702">
    <property type="protein sequence ID" value="KAI5677828.1"/>
    <property type="molecule type" value="Genomic_DNA"/>
</dbReference>
<keyword evidence="2" id="KW-1185">Reference proteome</keyword>
<reference evidence="2" key="1">
    <citation type="journal article" date="2023" name="Nat. Plants">
        <title>Single-cell RNA sequencing provides a high-resolution roadmap for understanding the multicellular compartmentation of specialized metabolism.</title>
        <authorList>
            <person name="Sun S."/>
            <person name="Shen X."/>
            <person name="Li Y."/>
            <person name="Li Y."/>
            <person name="Wang S."/>
            <person name="Li R."/>
            <person name="Zhang H."/>
            <person name="Shen G."/>
            <person name="Guo B."/>
            <person name="Wei J."/>
            <person name="Xu J."/>
            <person name="St-Pierre B."/>
            <person name="Chen S."/>
            <person name="Sun C."/>
        </authorList>
    </citation>
    <scope>NUCLEOTIDE SEQUENCE [LARGE SCALE GENOMIC DNA]</scope>
</reference>
<dbReference type="Proteomes" id="UP001060085">
    <property type="component" value="Linkage Group LG02"/>
</dbReference>
<protein>
    <submittedName>
        <fullName evidence="1">Uncharacterized protein</fullName>
    </submittedName>
</protein>
<evidence type="ECO:0000313" key="2">
    <source>
        <dbReference type="Proteomes" id="UP001060085"/>
    </source>
</evidence>
<comment type="caution">
    <text evidence="1">The sequence shown here is derived from an EMBL/GenBank/DDBJ whole genome shotgun (WGS) entry which is preliminary data.</text>
</comment>
<sequence length="121" mass="12926">MPNDLQLMSIISGGLSCGQLYGAGLEAVHLRAKSSRAAAGLPSCYLEAEQRILSWVETVVSSVCTAFDEHNKQSHLLYTPMPLMMDIIKVAMAVVPSTSSSKAVAAGTSYAREVSGLFYKL</sequence>
<organism evidence="1 2">
    <name type="scientific">Catharanthus roseus</name>
    <name type="common">Madagascar periwinkle</name>
    <name type="synonym">Vinca rosea</name>
    <dbReference type="NCBI Taxonomy" id="4058"/>
    <lineage>
        <taxon>Eukaryota</taxon>
        <taxon>Viridiplantae</taxon>
        <taxon>Streptophyta</taxon>
        <taxon>Embryophyta</taxon>
        <taxon>Tracheophyta</taxon>
        <taxon>Spermatophyta</taxon>
        <taxon>Magnoliopsida</taxon>
        <taxon>eudicotyledons</taxon>
        <taxon>Gunneridae</taxon>
        <taxon>Pentapetalae</taxon>
        <taxon>asterids</taxon>
        <taxon>lamiids</taxon>
        <taxon>Gentianales</taxon>
        <taxon>Apocynaceae</taxon>
        <taxon>Rauvolfioideae</taxon>
        <taxon>Vinceae</taxon>
        <taxon>Catharanthinae</taxon>
        <taxon>Catharanthus</taxon>
    </lineage>
</organism>